<dbReference type="AlphaFoldDB" id="S0F9E2"/>
<organism evidence="1 2">
    <name type="scientific">Phocaeicola coprophilus DSM 18228 = JCM 13818</name>
    <dbReference type="NCBI Taxonomy" id="547042"/>
    <lineage>
        <taxon>Bacteria</taxon>
        <taxon>Pseudomonadati</taxon>
        <taxon>Bacteroidota</taxon>
        <taxon>Bacteroidia</taxon>
        <taxon>Bacteroidales</taxon>
        <taxon>Bacteroidaceae</taxon>
        <taxon>Phocaeicola</taxon>
    </lineage>
</organism>
<comment type="caution">
    <text evidence="1">The sequence shown here is derived from an EMBL/GenBank/DDBJ whole genome shotgun (WGS) entry which is preliminary data.</text>
</comment>
<evidence type="ECO:0000313" key="1">
    <source>
        <dbReference type="EMBL" id="EEF76700.1"/>
    </source>
</evidence>
<dbReference type="PROSITE" id="PS51257">
    <property type="entry name" value="PROKAR_LIPOPROTEIN"/>
    <property type="match status" value="1"/>
</dbReference>
<evidence type="ECO:0008006" key="3">
    <source>
        <dbReference type="Google" id="ProtNLM"/>
    </source>
</evidence>
<dbReference type="EMBL" id="ACBW01000148">
    <property type="protein sequence ID" value="EEF76700.1"/>
    <property type="molecule type" value="Genomic_DNA"/>
</dbReference>
<reference evidence="1 2" key="1">
    <citation type="submission" date="2008-12" db="EMBL/GenBank/DDBJ databases">
        <authorList>
            <person name="Fulton L."/>
            <person name="Clifton S."/>
            <person name="Fulton B."/>
            <person name="Xu J."/>
            <person name="Minx P."/>
            <person name="Pepin K.H."/>
            <person name="Johnson M."/>
            <person name="Bhonagiri V."/>
            <person name="Nash W.E."/>
            <person name="Mardis E.R."/>
            <person name="Wilson R.K."/>
        </authorList>
    </citation>
    <scope>NUCLEOTIDE SEQUENCE [LARGE SCALE GENOMIC DNA]</scope>
    <source>
        <strain evidence="1 2">DSM 18228</strain>
    </source>
</reference>
<dbReference type="OrthoDB" id="1046951at2"/>
<dbReference type="HOGENOM" id="CLU_599433_0_0_10"/>
<accession>S0F9E2</accession>
<sequence length="456" mass="50146">MLMKKLGRYLGAIGLLLLIGVVTSCIKDDIAATEAGTANITVNISSRSGEVDDDNSEVLANEDIKTIRLILVQNGKVVSNSKHSFTAPDGQKLLEQGIRIVGVNKAATDFYAVVNEANVNKNFESDFKVGTTFDGPAFSQVQLIAYSSFNSANGLPMVGCETKPSLSDGDEVMIKVTRAVARIDLNINNKTGADLNVSKVSFGEFFPTSGFLFSQSDASVQYTEKDFVESETIENEKSNVFTYYLYESCSNEEGVYKVGLNESPEFPLTQIYDASKTPIKEIKRNTILKINAIANASGWELQCEVTPWDVEEYNQDFNNTLVYSSDGWKPGTIAARDENVIQLIPDTEAELQFMLESPNTVSWVAVLDDNQNFTLLTPEGKNEDIFGVDADGKPIAYQQSIKISLPPDGERNVQTTLHVYAIVGGNQYEIDLTDNRDHTGPGEGEVNRFIIRRGDQ</sequence>
<evidence type="ECO:0000313" key="2">
    <source>
        <dbReference type="Proteomes" id="UP000014073"/>
    </source>
</evidence>
<dbReference type="STRING" id="547042.BACCOPRO_02206"/>
<keyword evidence="2" id="KW-1185">Reference proteome</keyword>
<protein>
    <recommendedName>
        <fullName evidence="3">Major fimbrial subunit protein N-terminal domain-containing protein</fullName>
    </recommendedName>
</protein>
<name>S0F9E2_9BACT</name>
<dbReference type="eggNOG" id="ENOG50315HM">
    <property type="taxonomic scope" value="Bacteria"/>
</dbReference>
<proteinExistence type="predicted"/>
<gene>
    <name evidence="1" type="ORF">BACCOPRO_02206</name>
</gene>
<dbReference type="Proteomes" id="UP000014073">
    <property type="component" value="Unassembled WGS sequence"/>
</dbReference>